<feature type="transmembrane region" description="Helical" evidence="2">
    <location>
        <begin position="115"/>
        <end position="134"/>
    </location>
</feature>
<name>A0A9Q0MCH9_BLOTA</name>
<comment type="caution">
    <text evidence="3">The sequence shown here is derived from an EMBL/GenBank/DDBJ whole genome shotgun (WGS) entry which is preliminary data.</text>
</comment>
<keyword evidence="2" id="KW-1133">Transmembrane helix</keyword>
<sequence>MESNTMTKSPPPPSPSPPPSPPPPPHFIHQQEPSYFEFKKWSLIIVCTLFIIIEIVFASISAKITDDWMDKHAKNYLPPEWEDARRLSIIYTVTSSIIMIVIELIGIFGSLTENIFVIATFLALHLLGTIGSFAEALKIPILWIEFSASFLVIIIGLIFIRDLVFIRRQRSNQQYT</sequence>
<feature type="transmembrane region" description="Helical" evidence="2">
    <location>
        <begin position="140"/>
        <end position="160"/>
    </location>
</feature>
<keyword evidence="2" id="KW-0812">Transmembrane</keyword>
<evidence type="ECO:0000313" key="4">
    <source>
        <dbReference type="Proteomes" id="UP001142055"/>
    </source>
</evidence>
<reference evidence="3" key="1">
    <citation type="submission" date="2022-12" db="EMBL/GenBank/DDBJ databases">
        <title>Genome assemblies of Blomia tropicalis.</title>
        <authorList>
            <person name="Cui Y."/>
        </authorList>
    </citation>
    <scope>NUCLEOTIDE SEQUENCE</scope>
    <source>
        <tissue evidence="3">Adult mites</tissue>
    </source>
</reference>
<dbReference type="OMA" id="ILWIEFS"/>
<dbReference type="AlphaFoldDB" id="A0A9Q0MCH9"/>
<proteinExistence type="predicted"/>
<keyword evidence="4" id="KW-1185">Reference proteome</keyword>
<dbReference type="Proteomes" id="UP001142055">
    <property type="component" value="Chromosome 1"/>
</dbReference>
<dbReference type="OrthoDB" id="6506290at2759"/>
<evidence type="ECO:0000313" key="3">
    <source>
        <dbReference type="EMBL" id="KAJ6223743.1"/>
    </source>
</evidence>
<evidence type="ECO:0000256" key="2">
    <source>
        <dbReference type="SAM" id="Phobius"/>
    </source>
</evidence>
<evidence type="ECO:0000256" key="1">
    <source>
        <dbReference type="SAM" id="MobiDB-lite"/>
    </source>
</evidence>
<accession>A0A9Q0MCH9</accession>
<organism evidence="3 4">
    <name type="scientific">Blomia tropicalis</name>
    <name type="common">Mite</name>
    <dbReference type="NCBI Taxonomy" id="40697"/>
    <lineage>
        <taxon>Eukaryota</taxon>
        <taxon>Metazoa</taxon>
        <taxon>Ecdysozoa</taxon>
        <taxon>Arthropoda</taxon>
        <taxon>Chelicerata</taxon>
        <taxon>Arachnida</taxon>
        <taxon>Acari</taxon>
        <taxon>Acariformes</taxon>
        <taxon>Sarcoptiformes</taxon>
        <taxon>Astigmata</taxon>
        <taxon>Glycyphagoidea</taxon>
        <taxon>Echimyopodidae</taxon>
        <taxon>Blomia</taxon>
    </lineage>
</organism>
<gene>
    <name evidence="3" type="ORF">RDWZM_002288</name>
</gene>
<protein>
    <submittedName>
        <fullName evidence="3">Uncharacterized protein</fullName>
    </submittedName>
</protein>
<feature type="transmembrane region" description="Helical" evidence="2">
    <location>
        <begin position="41"/>
        <end position="62"/>
    </location>
</feature>
<keyword evidence="2" id="KW-0472">Membrane</keyword>
<feature type="region of interest" description="Disordered" evidence="1">
    <location>
        <begin position="1"/>
        <end position="26"/>
    </location>
</feature>
<feature type="compositionally biased region" description="Pro residues" evidence="1">
    <location>
        <begin position="9"/>
        <end position="26"/>
    </location>
</feature>
<feature type="transmembrane region" description="Helical" evidence="2">
    <location>
        <begin position="89"/>
        <end position="108"/>
    </location>
</feature>
<dbReference type="EMBL" id="JAPWDV010000001">
    <property type="protein sequence ID" value="KAJ6223743.1"/>
    <property type="molecule type" value="Genomic_DNA"/>
</dbReference>